<accession>A0ABY7DX73</accession>
<dbReference type="EMBL" id="CP111015">
    <property type="protein sequence ID" value="WAR01412.1"/>
    <property type="molecule type" value="Genomic_DNA"/>
</dbReference>
<dbReference type="SMART" id="SM00785">
    <property type="entry name" value="AARP2CN"/>
    <property type="match status" value="1"/>
</dbReference>
<protein>
    <submittedName>
        <fullName evidence="3">TSR1-like protein</fullName>
    </submittedName>
</protein>
<dbReference type="PANTHER" id="PTHR12858">
    <property type="entry name" value="RIBOSOME BIOGENESIS PROTEIN"/>
    <property type="match status" value="1"/>
</dbReference>
<feature type="domain" description="AARP2CN" evidence="2">
    <location>
        <begin position="161"/>
        <end position="242"/>
    </location>
</feature>
<dbReference type="InterPro" id="IPR039761">
    <property type="entry name" value="Bms1/Tsr1"/>
</dbReference>
<keyword evidence="4" id="KW-1185">Reference proteome</keyword>
<dbReference type="PANTHER" id="PTHR12858:SF1">
    <property type="entry name" value="PRE-RRNA-PROCESSING PROTEIN TSR1 HOMOLOG"/>
    <property type="match status" value="1"/>
</dbReference>
<organism evidence="3 4">
    <name type="scientific">Mya arenaria</name>
    <name type="common">Soft-shell clam</name>
    <dbReference type="NCBI Taxonomy" id="6604"/>
    <lineage>
        <taxon>Eukaryota</taxon>
        <taxon>Metazoa</taxon>
        <taxon>Spiralia</taxon>
        <taxon>Lophotrochozoa</taxon>
        <taxon>Mollusca</taxon>
        <taxon>Bivalvia</taxon>
        <taxon>Autobranchia</taxon>
        <taxon>Heteroconchia</taxon>
        <taxon>Euheterodonta</taxon>
        <taxon>Imparidentia</taxon>
        <taxon>Neoheterodontei</taxon>
        <taxon>Myida</taxon>
        <taxon>Myoidea</taxon>
        <taxon>Myidae</taxon>
        <taxon>Mya</taxon>
    </lineage>
</organism>
<feature type="compositionally biased region" description="Basic residues" evidence="1">
    <location>
        <begin position="13"/>
        <end position="24"/>
    </location>
</feature>
<dbReference type="Pfam" id="PF08142">
    <property type="entry name" value="AARP2CN"/>
    <property type="match status" value="1"/>
</dbReference>
<evidence type="ECO:0000313" key="3">
    <source>
        <dbReference type="EMBL" id="WAR01412.1"/>
    </source>
</evidence>
<reference evidence="3" key="1">
    <citation type="submission" date="2022-11" db="EMBL/GenBank/DDBJ databases">
        <title>Centuries of genome instability and evolution in soft-shell clam transmissible cancer (bioRxiv).</title>
        <authorList>
            <person name="Hart S.F.M."/>
            <person name="Yonemitsu M.A."/>
            <person name="Giersch R.M."/>
            <person name="Beal B.F."/>
            <person name="Arriagada G."/>
            <person name="Davis B.W."/>
            <person name="Ostrander E.A."/>
            <person name="Goff S.P."/>
            <person name="Metzger M.J."/>
        </authorList>
    </citation>
    <scope>NUCLEOTIDE SEQUENCE</scope>
    <source>
        <strain evidence="3">MELC-2E11</strain>
        <tissue evidence="3">Siphon/mantle</tissue>
    </source>
</reference>
<dbReference type="Proteomes" id="UP001164746">
    <property type="component" value="Chromosome 4"/>
</dbReference>
<sequence length="369" mass="40889">MIVHRPGPLKQQNKTHKHGKHRSKSQREEGGRVSVKTISKKATSVKRKNDRKHQLVLALHSDVDVSDFVKSLLACDDTLSTEKAGSNITHVSPYGNLYSVLDGAKSADSLVLVVSPDKGVDSFGEGCLSCLLGQGMPAVTIVTKGLKFPDEKVHTPDSQQEFMLILRQITSQKLRDIHFRENRAYLMSEHVSFEVSKDSEEYGTLKVTGYVRSRTLNTNRLVHVTGLGDFQLSQVDLLEDPHPLQPRKAKQDVEMAEGSEPTVLSVVKPDPAKQEGLLTEAEIDPMEGEQTWPTEEELAQAEASQKQMKRRVPKGTSDYQASWILEDEDAAEGDVEMDEGSDADMEDDIEAEADIAEPDSDGLSDNHCW</sequence>
<dbReference type="InterPro" id="IPR012948">
    <property type="entry name" value="AARP2CN"/>
</dbReference>
<feature type="compositionally biased region" description="Acidic residues" evidence="1">
    <location>
        <begin position="325"/>
        <end position="362"/>
    </location>
</feature>
<name>A0ABY7DX73_MYAAR</name>
<dbReference type="Pfam" id="PF22298">
    <property type="entry name" value="Tsr1_G-like"/>
    <property type="match status" value="1"/>
</dbReference>
<evidence type="ECO:0000259" key="2">
    <source>
        <dbReference type="SMART" id="SM00785"/>
    </source>
</evidence>
<proteinExistence type="predicted"/>
<feature type="region of interest" description="Disordered" evidence="1">
    <location>
        <begin position="242"/>
        <end position="369"/>
    </location>
</feature>
<evidence type="ECO:0000256" key="1">
    <source>
        <dbReference type="SAM" id="MobiDB-lite"/>
    </source>
</evidence>
<evidence type="ECO:0000313" key="4">
    <source>
        <dbReference type="Proteomes" id="UP001164746"/>
    </source>
</evidence>
<gene>
    <name evidence="3" type="ORF">MAR_007970</name>
</gene>
<feature type="region of interest" description="Disordered" evidence="1">
    <location>
        <begin position="1"/>
        <end position="34"/>
    </location>
</feature>